<comment type="caution">
    <text evidence="2">The sequence shown here is derived from an EMBL/GenBank/DDBJ whole genome shotgun (WGS) entry which is preliminary data.</text>
</comment>
<feature type="transmembrane region" description="Helical" evidence="1">
    <location>
        <begin position="57"/>
        <end position="74"/>
    </location>
</feature>
<evidence type="ECO:0000256" key="1">
    <source>
        <dbReference type="SAM" id="Phobius"/>
    </source>
</evidence>
<name>A0A8H7R4D8_9FUNG</name>
<feature type="transmembrane region" description="Helical" evidence="1">
    <location>
        <begin position="81"/>
        <end position="102"/>
    </location>
</feature>
<feature type="transmembrane region" description="Helical" evidence="1">
    <location>
        <begin position="16"/>
        <end position="37"/>
    </location>
</feature>
<dbReference type="PANTHER" id="PTHR36535:SF1">
    <property type="entry name" value="DUF1772 DOMAIN-CONTAINING PROTEIN"/>
    <property type="match status" value="1"/>
</dbReference>
<keyword evidence="1" id="KW-0812">Transmembrane</keyword>
<dbReference type="OrthoDB" id="5954308at2759"/>
<dbReference type="EMBL" id="JAEPRD010000052">
    <property type="protein sequence ID" value="KAG2203370.1"/>
    <property type="molecule type" value="Genomic_DNA"/>
</dbReference>
<keyword evidence="1" id="KW-0472">Membrane</keyword>
<dbReference type="Proteomes" id="UP000603453">
    <property type="component" value="Unassembled WGS sequence"/>
</dbReference>
<sequence>MTSLSTLIYYPRSIGLFANGVFSGIGLTMNGVSVPAIKASKDPLPSFVKTYNNASKMAIASIFIGTAANAACYYRTNDKKFLYTSILTFVSFPFTLLFIAPINNQLFALQKLGDSYDRNEVYALMEKWNKVQAFRTIAGTAAFIINLVY</sequence>
<dbReference type="PANTHER" id="PTHR36535">
    <property type="entry name" value="YALI0E30327P"/>
    <property type="match status" value="1"/>
</dbReference>
<reference evidence="2" key="1">
    <citation type="submission" date="2020-12" db="EMBL/GenBank/DDBJ databases">
        <title>Metabolic potential, ecology and presence of endohyphal bacteria is reflected in genomic diversity of Mucoromycotina.</title>
        <authorList>
            <person name="Muszewska A."/>
            <person name="Okrasinska A."/>
            <person name="Steczkiewicz K."/>
            <person name="Drgas O."/>
            <person name="Orlowska M."/>
            <person name="Perlinska-Lenart U."/>
            <person name="Aleksandrzak-Piekarczyk T."/>
            <person name="Szatraj K."/>
            <person name="Zielenkiewicz U."/>
            <person name="Pilsyk S."/>
            <person name="Malc E."/>
            <person name="Mieczkowski P."/>
            <person name="Kruszewska J.S."/>
            <person name="Biernat P."/>
            <person name="Pawlowska J."/>
        </authorList>
    </citation>
    <scope>NUCLEOTIDE SEQUENCE</scope>
    <source>
        <strain evidence="2">WA0000017839</strain>
    </source>
</reference>
<dbReference type="Pfam" id="PF08592">
    <property type="entry name" value="Anthrone_oxy"/>
    <property type="match status" value="1"/>
</dbReference>
<organism evidence="2 3">
    <name type="scientific">Mucor saturninus</name>
    <dbReference type="NCBI Taxonomy" id="64648"/>
    <lineage>
        <taxon>Eukaryota</taxon>
        <taxon>Fungi</taxon>
        <taxon>Fungi incertae sedis</taxon>
        <taxon>Mucoromycota</taxon>
        <taxon>Mucoromycotina</taxon>
        <taxon>Mucoromycetes</taxon>
        <taxon>Mucorales</taxon>
        <taxon>Mucorineae</taxon>
        <taxon>Mucoraceae</taxon>
        <taxon>Mucor</taxon>
    </lineage>
</organism>
<gene>
    <name evidence="2" type="ORF">INT47_010068</name>
</gene>
<evidence type="ECO:0000313" key="3">
    <source>
        <dbReference type="Proteomes" id="UP000603453"/>
    </source>
</evidence>
<evidence type="ECO:0000313" key="2">
    <source>
        <dbReference type="EMBL" id="KAG2203370.1"/>
    </source>
</evidence>
<dbReference type="InterPro" id="IPR013901">
    <property type="entry name" value="Anthrone_oxy"/>
</dbReference>
<keyword evidence="3" id="KW-1185">Reference proteome</keyword>
<keyword evidence="1" id="KW-1133">Transmembrane helix</keyword>
<accession>A0A8H7R4D8</accession>
<protein>
    <submittedName>
        <fullName evidence="2">Uncharacterized protein</fullName>
    </submittedName>
</protein>
<proteinExistence type="predicted"/>
<dbReference type="AlphaFoldDB" id="A0A8H7R4D8"/>